<dbReference type="RefSeq" id="WP_022758233.1">
    <property type="nucleotide sequence ID" value="NZ_CM009896.1"/>
</dbReference>
<dbReference type="Gene3D" id="3.90.180.10">
    <property type="entry name" value="Medium-chain alcohol dehydrogenases, catalytic domain"/>
    <property type="match status" value="2"/>
</dbReference>
<reference evidence="1 2" key="1">
    <citation type="submission" date="2017-09" db="EMBL/GenBank/DDBJ databases">
        <title>High-quality draft genome sequence of Butyrivibrio fibrisolvens INBov1, isolated from cow rumen.</title>
        <authorList>
            <person name="Rodriguez Hernaez J."/>
            <person name="Rivarola M."/>
            <person name="Paniego N."/>
            <person name="Cravero S."/>
            <person name="Ceron Cucchi M."/>
            <person name="Martinez M.C."/>
        </authorList>
    </citation>
    <scope>NUCLEOTIDE SEQUENCE [LARGE SCALE GENOMIC DNA]</scope>
    <source>
        <strain evidence="1 2">INBov1</strain>
    </source>
</reference>
<organism evidence="1 2">
    <name type="scientific">Butyrivibrio fibrisolvens</name>
    <dbReference type="NCBI Taxonomy" id="831"/>
    <lineage>
        <taxon>Bacteria</taxon>
        <taxon>Bacillati</taxon>
        <taxon>Bacillota</taxon>
        <taxon>Clostridia</taxon>
        <taxon>Lachnospirales</taxon>
        <taxon>Lachnospiraceae</taxon>
        <taxon>Butyrivibrio</taxon>
    </lineage>
</organism>
<name>A0A317G389_BUTFI</name>
<evidence type="ECO:0008006" key="3">
    <source>
        <dbReference type="Google" id="ProtNLM"/>
    </source>
</evidence>
<dbReference type="AlphaFoldDB" id="A0A317G389"/>
<evidence type="ECO:0000313" key="2">
    <source>
        <dbReference type="Proteomes" id="UP000245488"/>
    </source>
</evidence>
<protein>
    <recommendedName>
        <fullName evidence="3">Threonine dehydrogenase</fullName>
    </recommendedName>
</protein>
<dbReference type="EMBL" id="NXNG01000001">
    <property type="protein sequence ID" value="PWT27611.1"/>
    <property type="molecule type" value="Genomic_DNA"/>
</dbReference>
<dbReference type="Proteomes" id="UP000245488">
    <property type="component" value="Chromosome"/>
</dbReference>
<keyword evidence="2" id="KW-1185">Reference proteome</keyword>
<dbReference type="Gene3D" id="3.40.50.720">
    <property type="entry name" value="NAD(P)-binding Rossmann-like Domain"/>
    <property type="match status" value="1"/>
</dbReference>
<dbReference type="InterPro" id="IPR011032">
    <property type="entry name" value="GroES-like_sf"/>
</dbReference>
<accession>A0A317G389</accession>
<comment type="caution">
    <text evidence="1">The sequence shown here is derived from an EMBL/GenBank/DDBJ whole genome shotgun (WGS) entry which is preliminary data.</text>
</comment>
<sequence length="401" mass="45527">MIVKGTYFQNDANRPLVYGDVEIENTKRQRLKGEPLLDSVLCEPVMVGFCGTDNELMNMGQRGELSAKFPEGKNRLVNGHEGIVWVPSQNRFAIVLIRGGDSIDPTRYTEDETYFEYGCDKADGLFADKEYFNPDMLLPIPDGYVHDGKLDLSFAKKMVFPDPFACMLFQLERMEDMGSAHNFRRTMRAHKCDEASAREIAKKEIFDRTVIFGLGTTGMFIGDLISKKYPEAKILFIARSPEDSKKVTFSVKNSGAQYLRNTYDTEKELADAIIKKLGGRATTFIGVSGSNVEHRIAFEHKVLGCNGLYNSFSLGPKISFDTMPFGFENHLIIASINFRQDHMEKAIELLSKSNYDEIVELIDRDEFAADPIKAYKEKIYSKNAPLKTAVIWNEKYVNRER</sequence>
<proteinExistence type="predicted"/>
<evidence type="ECO:0000313" key="1">
    <source>
        <dbReference type="EMBL" id="PWT27611.1"/>
    </source>
</evidence>
<gene>
    <name evidence="1" type="ORF">CPT75_11155</name>
</gene>
<dbReference type="SUPFAM" id="SSF50129">
    <property type="entry name" value="GroES-like"/>
    <property type="match status" value="1"/>
</dbReference>